<keyword evidence="2" id="KW-1185">Reference proteome</keyword>
<reference evidence="1" key="1">
    <citation type="submission" date="2023-01" db="EMBL/GenBank/DDBJ databases">
        <title>Colletotrichum chrysophilum M932 genome sequence.</title>
        <authorList>
            <person name="Baroncelli R."/>
        </authorList>
    </citation>
    <scope>NUCLEOTIDE SEQUENCE</scope>
    <source>
        <strain evidence="1">M932</strain>
    </source>
</reference>
<proteinExistence type="predicted"/>
<dbReference type="Proteomes" id="UP001243330">
    <property type="component" value="Unassembled WGS sequence"/>
</dbReference>
<sequence length="101" mass="10860">MNPESLHVRPVKIGGQMAIYAIEPVQMGAATTVVAVNRVPIDSVYHASVEPDFYELRSTRGILVLVSVVRVSLSFVLSRSLIDEVLCLAGWTGGDDFGGVD</sequence>
<name>A0AAD9AB33_9PEZI</name>
<comment type="caution">
    <text evidence="1">The sequence shown here is derived from an EMBL/GenBank/DDBJ whole genome shotgun (WGS) entry which is preliminary data.</text>
</comment>
<accession>A0AAD9AB33</accession>
<gene>
    <name evidence="1" type="ORF">CCHR01_12929</name>
</gene>
<evidence type="ECO:0000313" key="2">
    <source>
        <dbReference type="Proteomes" id="UP001243330"/>
    </source>
</evidence>
<organism evidence="1 2">
    <name type="scientific">Colletotrichum chrysophilum</name>
    <dbReference type="NCBI Taxonomy" id="1836956"/>
    <lineage>
        <taxon>Eukaryota</taxon>
        <taxon>Fungi</taxon>
        <taxon>Dikarya</taxon>
        <taxon>Ascomycota</taxon>
        <taxon>Pezizomycotina</taxon>
        <taxon>Sordariomycetes</taxon>
        <taxon>Hypocreomycetidae</taxon>
        <taxon>Glomerellales</taxon>
        <taxon>Glomerellaceae</taxon>
        <taxon>Colletotrichum</taxon>
        <taxon>Colletotrichum gloeosporioides species complex</taxon>
    </lineage>
</organism>
<dbReference type="EMBL" id="JAQOWY010000311">
    <property type="protein sequence ID" value="KAK1844437.1"/>
    <property type="molecule type" value="Genomic_DNA"/>
</dbReference>
<protein>
    <submittedName>
        <fullName evidence="1">Uncharacterized protein</fullName>
    </submittedName>
</protein>
<dbReference type="AlphaFoldDB" id="A0AAD9AB33"/>
<evidence type="ECO:0000313" key="1">
    <source>
        <dbReference type="EMBL" id="KAK1844437.1"/>
    </source>
</evidence>